<evidence type="ECO:0008006" key="3">
    <source>
        <dbReference type="Google" id="ProtNLM"/>
    </source>
</evidence>
<dbReference type="EMBL" id="JACAZI010000012">
    <property type="protein sequence ID" value="KAF7347545.1"/>
    <property type="molecule type" value="Genomic_DNA"/>
</dbReference>
<accession>A0A8H7CRI4</accession>
<protein>
    <recommendedName>
        <fullName evidence="3">Protein kinase domain-containing protein</fullName>
    </recommendedName>
</protein>
<dbReference type="OrthoDB" id="3261131at2759"/>
<dbReference type="Proteomes" id="UP000620124">
    <property type="component" value="Unassembled WGS sequence"/>
</dbReference>
<organism evidence="1 2">
    <name type="scientific">Mycena venus</name>
    <dbReference type="NCBI Taxonomy" id="2733690"/>
    <lineage>
        <taxon>Eukaryota</taxon>
        <taxon>Fungi</taxon>
        <taxon>Dikarya</taxon>
        <taxon>Basidiomycota</taxon>
        <taxon>Agaricomycotina</taxon>
        <taxon>Agaricomycetes</taxon>
        <taxon>Agaricomycetidae</taxon>
        <taxon>Agaricales</taxon>
        <taxon>Marasmiineae</taxon>
        <taxon>Mycenaceae</taxon>
        <taxon>Mycena</taxon>
    </lineage>
</organism>
<comment type="caution">
    <text evidence="1">The sequence shown here is derived from an EMBL/GenBank/DDBJ whole genome shotgun (WGS) entry which is preliminary data.</text>
</comment>
<proteinExistence type="predicted"/>
<reference evidence="1" key="1">
    <citation type="submission" date="2020-05" db="EMBL/GenBank/DDBJ databases">
        <title>Mycena genomes resolve the evolution of fungal bioluminescence.</title>
        <authorList>
            <person name="Tsai I.J."/>
        </authorList>
    </citation>
    <scope>NUCLEOTIDE SEQUENCE</scope>
    <source>
        <strain evidence="1">CCC161011</strain>
    </source>
</reference>
<evidence type="ECO:0000313" key="1">
    <source>
        <dbReference type="EMBL" id="KAF7347545.1"/>
    </source>
</evidence>
<dbReference type="SUPFAM" id="SSF56112">
    <property type="entry name" value="Protein kinase-like (PK-like)"/>
    <property type="match status" value="1"/>
</dbReference>
<dbReference type="InterPro" id="IPR011009">
    <property type="entry name" value="Kinase-like_dom_sf"/>
</dbReference>
<evidence type="ECO:0000313" key="2">
    <source>
        <dbReference type="Proteomes" id="UP000620124"/>
    </source>
</evidence>
<keyword evidence="2" id="KW-1185">Reference proteome</keyword>
<name>A0A8H7CRI4_9AGAR</name>
<dbReference type="AlphaFoldDB" id="A0A8H7CRI4"/>
<sequence>MRTRTPLTSLPVVVKHDLVLTELRGPFSLYIPDNPFTISRHYYEEAKKKDLACGAYMGWATEWPQLQSLEESSDISLTTDPGYIHAFVSYSGDIMNQVDVNVALSIGDHHDLVILDCPTIIRPPDFLHFLKLRSPDFRDSSVASPLLFLPREPWPRPQHPLDIVQQIEQHGGVSEWCEAWTEGIICTKTDLTRGPSFIYVLVSSARFGPSTPIVPITVLQKRFKTLAISPLVSNTPSQGGKPADFSARQRGDGKFLCGRPLEASPFIPPSLYSKVFADALDDIHEQFMDVDLDLYQRLDTEMRTIFTVEKERMDKFRTIMRDFGFELLISHTGGGTHTDGDCWRGAGTGGAQPFFEAMLYALKGFFRGLDAGLVGNFPCLLTCVVGNSIAIYGCVFVDRPITQLLDEFTFGYDTSDEKHCLRGIQFCQRLRLVLEALKREATDIITPQTGQPHPPLAVLTRSSFAFSPSSSLSFTYSDSEEQELYKSRLFPACLDHFPNRKILVKFTQRYGVRAHAAAFALGAAPELLGYEELSGGWKMVVMVDLREDYSDFTSSKAADTNALARSKIREFHEKGYVHGDLRGANLMAHRNGNAVALIDFDWAGEAGQVSYPLNINLAPALKRPSSVRPGRLMTTEHDRIMLDTFLPVVAER</sequence>
<gene>
    <name evidence="1" type="ORF">MVEN_01510900</name>
</gene>